<name>A0A6G0WJS3_9STRA</name>
<evidence type="ECO:0000256" key="1">
    <source>
        <dbReference type="ARBA" id="ARBA00022614"/>
    </source>
</evidence>
<sequence length="732" mass="81392">MKRVSLAEHKRAFRQNQAAQKESTSDSGGTKRVYRQARKTGVLSMPARSLTEFPDEVCHLMDFLEQDEKGWECVDLLKIDLSHNDIPEIPSQIGTLKSVISFKICQNKISAIPQELFSLNLLAYLDLSNNCLVGEISPNLGQLQALKELVLSSNKLSALPESLGQLSVLEVLRIEDNQLTRLPESIGALQKLQIMTAQSNQLEILPDSFSNLRFITTLDLSKNRLTSLRGCLKHNESLKFLDLRQNRLVVFPELPFECVLDTLFLGFNQLNTINEASLLRAQNHLTILDLRDNKLTALSEKVCLLHQLKTLDLTNNDLSDLPPGLGYLPKLNHILTDGNSMRSIRRTVLSGGSEPLKKYLRTRGAPPPGVNSLEAEPDEFEATPSGSTDLSYLLRDATASGNLDLSEKRLSTLPPEILTNSSLVTKLTVLDLSKNGLTSLPSGISECTNLQTIVFDDNSLENLPQSLSRLPYVQILRLRKNNFTSEALENILHHNSPLVRSVKELDVRNNVLQSVPQNIEHLKLMHTLLLSFNRISNLDNVNWGRMSQLSILSVADNKLISIGNVYQIPNLTSLSIENNNLSQIPFSLGLCQNLKALYLNGNPQRTIRITTLNKGTEEIVQYLKNRLNPDEVESLLQAKQNSHIEIPEPSTEDATIAPPPSPLPPAVATSSTAQASVISENTSAILPQLEERISQLEAELEESGLSVAKRYALKKELAKVRAEKIRESRKAK</sequence>
<dbReference type="VEuPathDB" id="FungiDB:AeMF1_001687"/>
<gene>
    <name evidence="6" type="ORF">Ae201684_014513</name>
</gene>
<dbReference type="Proteomes" id="UP000481153">
    <property type="component" value="Unassembled WGS sequence"/>
</dbReference>
<evidence type="ECO:0000313" key="7">
    <source>
        <dbReference type="Proteomes" id="UP000481153"/>
    </source>
</evidence>
<dbReference type="AlphaFoldDB" id="A0A6G0WJS3"/>
<evidence type="ECO:0000313" key="6">
    <source>
        <dbReference type="EMBL" id="KAF0727492.1"/>
    </source>
</evidence>
<dbReference type="GO" id="GO:0005737">
    <property type="term" value="C:cytoplasm"/>
    <property type="evidence" value="ECO:0007669"/>
    <property type="project" value="TreeGrafter"/>
</dbReference>
<keyword evidence="7" id="KW-1185">Reference proteome</keyword>
<dbReference type="SMART" id="SM00369">
    <property type="entry name" value="LRR_TYP"/>
    <property type="match status" value="13"/>
</dbReference>
<reference evidence="6 7" key="1">
    <citation type="submission" date="2019-07" db="EMBL/GenBank/DDBJ databases">
        <title>Genomics analysis of Aphanomyces spp. identifies a new class of oomycete effector associated with host adaptation.</title>
        <authorList>
            <person name="Gaulin E."/>
        </authorList>
    </citation>
    <scope>NUCLEOTIDE SEQUENCE [LARGE SCALE GENOMIC DNA]</scope>
    <source>
        <strain evidence="6 7">ATCC 201684</strain>
    </source>
</reference>
<dbReference type="PRINTS" id="PR00019">
    <property type="entry name" value="LEURICHRPT"/>
</dbReference>
<dbReference type="InterPro" id="IPR050216">
    <property type="entry name" value="LRR_domain-containing"/>
</dbReference>
<feature type="coiled-coil region" evidence="3">
    <location>
        <begin position="679"/>
        <end position="706"/>
    </location>
</feature>
<dbReference type="Pfam" id="PF13855">
    <property type="entry name" value="LRR_8"/>
    <property type="match status" value="2"/>
</dbReference>
<feature type="region of interest" description="Disordered" evidence="4">
    <location>
        <begin position="362"/>
        <end position="387"/>
    </location>
</feature>
<evidence type="ECO:0000259" key="5">
    <source>
        <dbReference type="Pfam" id="PF23598"/>
    </source>
</evidence>
<comment type="caution">
    <text evidence="6">The sequence shown here is derived from an EMBL/GenBank/DDBJ whole genome shotgun (WGS) entry which is preliminary data.</text>
</comment>
<feature type="domain" description="Disease resistance R13L4/SHOC-2-like LRR" evidence="5">
    <location>
        <begin position="101"/>
        <end position="224"/>
    </location>
</feature>
<proteinExistence type="predicted"/>
<protein>
    <recommendedName>
        <fullName evidence="5">Disease resistance R13L4/SHOC-2-like LRR domain-containing protein</fullName>
    </recommendedName>
</protein>
<dbReference type="PANTHER" id="PTHR48051:SF1">
    <property type="entry name" value="RAS SUPPRESSOR PROTEIN 1"/>
    <property type="match status" value="1"/>
</dbReference>
<feature type="region of interest" description="Disordered" evidence="4">
    <location>
        <begin position="646"/>
        <end position="668"/>
    </location>
</feature>
<dbReference type="InterPro" id="IPR003591">
    <property type="entry name" value="Leu-rich_rpt_typical-subtyp"/>
</dbReference>
<dbReference type="Pfam" id="PF23598">
    <property type="entry name" value="LRR_14"/>
    <property type="match status" value="1"/>
</dbReference>
<dbReference type="SMART" id="SM00364">
    <property type="entry name" value="LRR_BAC"/>
    <property type="match status" value="10"/>
</dbReference>
<dbReference type="SUPFAM" id="SSF52058">
    <property type="entry name" value="L domain-like"/>
    <property type="match status" value="1"/>
</dbReference>
<dbReference type="PANTHER" id="PTHR48051">
    <property type="match status" value="1"/>
</dbReference>
<keyword evidence="1" id="KW-0433">Leucine-rich repeat</keyword>
<keyword evidence="3" id="KW-0175">Coiled coil</keyword>
<dbReference type="FunFam" id="3.80.10.10:FF:000116">
    <property type="entry name" value="Leucine-rich repeat-containing protein 40"/>
    <property type="match status" value="1"/>
</dbReference>
<feature type="compositionally biased region" description="Polar residues" evidence="4">
    <location>
        <begin position="14"/>
        <end position="28"/>
    </location>
</feature>
<feature type="region of interest" description="Disordered" evidence="4">
    <location>
        <begin position="12"/>
        <end position="32"/>
    </location>
</feature>
<evidence type="ECO:0000256" key="2">
    <source>
        <dbReference type="ARBA" id="ARBA00022737"/>
    </source>
</evidence>
<dbReference type="EMBL" id="VJMJ01000194">
    <property type="protein sequence ID" value="KAF0727492.1"/>
    <property type="molecule type" value="Genomic_DNA"/>
</dbReference>
<organism evidence="6 7">
    <name type="scientific">Aphanomyces euteiches</name>
    <dbReference type="NCBI Taxonomy" id="100861"/>
    <lineage>
        <taxon>Eukaryota</taxon>
        <taxon>Sar</taxon>
        <taxon>Stramenopiles</taxon>
        <taxon>Oomycota</taxon>
        <taxon>Saprolegniomycetes</taxon>
        <taxon>Saprolegniales</taxon>
        <taxon>Verrucalvaceae</taxon>
        <taxon>Aphanomyces</taxon>
    </lineage>
</organism>
<evidence type="ECO:0000256" key="3">
    <source>
        <dbReference type="SAM" id="Coils"/>
    </source>
</evidence>
<dbReference type="PROSITE" id="PS51450">
    <property type="entry name" value="LRR"/>
    <property type="match status" value="5"/>
</dbReference>
<accession>A0A6G0WJS3</accession>
<dbReference type="InterPro" id="IPR001611">
    <property type="entry name" value="Leu-rich_rpt"/>
</dbReference>
<evidence type="ECO:0000256" key="4">
    <source>
        <dbReference type="SAM" id="MobiDB-lite"/>
    </source>
</evidence>
<dbReference type="SMART" id="SM00365">
    <property type="entry name" value="LRR_SD22"/>
    <property type="match status" value="9"/>
</dbReference>
<dbReference type="InterPro" id="IPR055414">
    <property type="entry name" value="LRR_R13L4/SHOC2-like"/>
</dbReference>
<dbReference type="InterPro" id="IPR032675">
    <property type="entry name" value="LRR_dom_sf"/>
</dbReference>
<dbReference type="Gene3D" id="3.80.10.10">
    <property type="entry name" value="Ribonuclease Inhibitor"/>
    <property type="match status" value="5"/>
</dbReference>
<keyword evidence="2" id="KW-0677">Repeat</keyword>
<dbReference type="SUPFAM" id="SSF52047">
    <property type="entry name" value="RNI-like"/>
    <property type="match status" value="1"/>
</dbReference>